<evidence type="ECO:0000256" key="2">
    <source>
        <dbReference type="SAM" id="Phobius"/>
    </source>
</evidence>
<keyword evidence="2" id="KW-0812">Transmembrane</keyword>
<dbReference type="EMBL" id="DS113206">
    <property type="protein sequence ID" value="EAY19580.1"/>
    <property type="molecule type" value="Genomic_DNA"/>
</dbReference>
<dbReference type="KEGG" id="tva:5465109"/>
<feature type="transmembrane region" description="Helical" evidence="2">
    <location>
        <begin position="69"/>
        <end position="91"/>
    </location>
</feature>
<accession>A2DJ05</accession>
<organism evidence="3 4">
    <name type="scientific">Trichomonas vaginalis (strain ATCC PRA-98 / G3)</name>
    <dbReference type="NCBI Taxonomy" id="412133"/>
    <lineage>
        <taxon>Eukaryota</taxon>
        <taxon>Metamonada</taxon>
        <taxon>Parabasalia</taxon>
        <taxon>Trichomonadida</taxon>
        <taxon>Trichomonadidae</taxon>
        <taxon>Trichomonas</taxon>
    </lineage>
</organism>
<gene>
    <name evidence="3" type="ORF">TVAG_228430</name>
</gene>
<keyword evidence="2" id="KW-1133">Transmembrane helix</keyword>
<evidence type="ECO:0000313" key="3">
    <source>
        <dbReference type="EMBL" id="EAY19580.1"/>
    </source>
</evidence>
<keyword evidence="4" id="KW-1185">Reference proteome</keyword>
<dbReference type="InParanoid" id="A2DJ05"/>
<evidence type="ECO:0000256" key="1">
    <source>
        <dbReference type="SAM" id="MobiDB-lite"/>
    </source>
</evidence>
<dbReference type="AlphaFoldDB" id="A2DJ05"/>
<keyword evidence="2" id="KW-0472">Membrane</keyword>
<reference evidence="3" key="2">
    <citation type="journal article" date="2007" name="Science">
        <title>Draft genome sequence of the sexually transmitted pathogen Trichomonas vaginalis.</title>
        <authorList>
            <person name="Carlton J.M."/>
            <person name="Hirt R.P."/>
            <person name="Silva J.C."/>
            <person name="Delcher A.L."/>
            <person name="Schatz M."/>
            <person name="Zhao Q."/>
            <person name="Wortman J.R."/>
            <person name="Bidwell S.L."/>
            <person name="Alsmark U.C.M."/>
            <person name="Besteiro S."/>
            <person name="Sicheritz-Ponten T."/>
            <person name="Noel C.J."/>
            <person name="Dacks J.B."/>
            <person name="Foster P.G."/>
            <person name="Simillion C."/>
            <person name="Van de Peer Y."/>
            <person name="Miranda-Saavedra D."/>
            <person name="Barton G.J."/>
            <person name="Westrop G.D."/>
            <person name="Mueller S."/>
            <person name="Dessi D."/>
            <person name="Fiori P.L."/>
            <person name="Ren Q."/>
            <person name="Paulsen I."/>
            <person name="Zhang H."/>
            <person name="Bastida-Corcuera F.D."/>
            <person name="Simoes-Barbosa A."/>
            <person name="Brown M.T."/>
            <person name="Hayes R.D."/>
            <person name="Mukherjee M."/>
            <person name="Okumura C.Y."/>
            <person name="Schneider R."/>
            <person name="Smith A.J."/>
            <person name="Vanacova S."/>
            <person name="Villalvazo M."/>
            <person name="Haas B.J."/>
            <person name="Pertea M."/>
            <person name="Feldblyum T.V."/>
            <person name="Utterback T.R."/>
            <person name="Shu C.L."/>
            <person name="Osoegawa K."/>
            <person name="de Jong P.J."/>
            <person name="Hrdy I."/>
            <person name="Horvathova L."/>
            <person name="Zubacova Z."/>
            <person name="Dolezal P."/>
            <person name="Malik S.B."/>
            <person name="Logsdon J.M. Jr."/>
            <person name="Henze K."/>
            <person name="Gupta A."/>
            <person name="Wang C.C."/>
            <person name="Dunne R.L."/>
            <person name="Upcroft J.A."/>
            <person name="Upcroft P."/>
            <person name="White O."/>
            <person name="Salzberg S.L."/>
            <person name="Tang P."/>
            <person name="Chiu C.-H."/>
            <person name="Lee Y.-S."/>
            <person name="Embley T.M."/>
            <person name="Coombs G.H."/>
            <person name="Mottram J.C."/>
            <person name="Tachezy J."/>
            <person name="Fraser-Liggett C.M."/>
            <person name="Johnson P.J."/>
        </authorList>
    </citation>
    <scope>NUCLEOTIDE SEQUENCE [LARGE SCALE GENOMIC DNA]</scope>
    <source>
        <strain evidence="3">G3</strain>
    </source>
</reference>
<feature type="compositionally biased region" description="Low complexity" evidence="1">
    <location>
        <begin position="186"/>
        <end position="221"/>
    </location>
</feature>
<protein>
    <submittedName>
        <fullName evidence="3">Uncharacterized protein</fullName>
    </submittedName>
</protein>
<reference evidence="3" key="1">
    <citation type="submission" date="2006-10" db="EMBL/GenBank/DDBJ databases">
        <authorList>
            <person name="Amadeo P."/>
            <person name="Zhao Q."/>
            <person name="Wortman J."/>
            <person name="Fraser-Liggett C."/>
            <person name="Carlton J."/>
        </authorList>
    </citation>
    <scope>NUCLEOTIDE SEQUENCE</scope>
    <source>
        <strain evidence="3">G3</strain>
    </source>
</reference>
<sequence>MAKQEYYKKLRALNFAKYMMKRSATPITFQWLTDPEIELHVEIYNATKIFSISHRSLYVRFFNTCFGKFIYTFLMIFGYSIILDDIFILLAKYEKVRVKRKISHDGSLKCPAFKADPQFSQEEYNSQSFNYLQIYETSPAYYQCLNAELQKCQYNNQYSFAQPVVYPGGQPGYGYPPQEGIPPQQPGYAYPPQQGVYPPQQGYPQPDYPQQEYQNQQQFYGVPNPPTPQQPPEETKGDEV</sequence>
<feature type="region of interest" description="Disordered" evidence="1">
    <location>
        <begin position="171"/>
        <end position="240"/>
    </location>
</feature>
<dbReference type="VEuPathDB" id="TrichDB:TVAGG3_0483940"/>
<dbReference type="Proteomes" id="UP000001542">
    <property type="component" value="Unassembled WGS sequence"/>
</dbReference>
<evidence type="ECO:0000313" key="4">
    <source>
        <dbReference type="Proteomes" id="UP000001542"/>
    </source>
</evidence>
<proteinExistence type="predicted"/>
<name>A2DJ05_TRIV3</name>
<dbReference type="RefSeq" id="XP_001580566.1">
    <property type="nucleotide sequence ID" value="XM_001580516.1"/>
</dbReference>
<dbReference type="VEuPathDB" id="TrichDB:TVAG_228430"/>